<dbReference type="EMBL" id="JAQHRD010000004">
    <property type="protein sequence ID" value="KAJ6442076.1"/>
    <property type="molecule type" value="Genomic_DNA"/>
</dbReference>
<organism evidence="2 3">
    <name type="scientific">Purpureocillium lavendulum</name>
    <dbReference type="NCBI Taxonomy" id="1247861"/>
    <lineage>
        <taxon>Eukaryota</taxon>
        <taxon>Fungi</taxon>
        <taxon>Dikarya</taxon>
        <taxon>Ascomycota</taxon>
        <taxon>Pezizomycotina</taxon>
        <taxon>Sordariomycetes</taxon>
        <taxon>Hypocreomycetidae</taxon>
        <taxon>Hypocreales</taxon>
        <taxon>Ophiocordycipitaceae</taxon>
        <taxon>Purpureocillium</taxon>
    </lineage>
</organism>
<dbReference type="Proteomes" id="UP001163105">
    <property type="component" value="Unassembled WGS sequence"/>
</dbReference>
<keyword evidence="3" id="KW-1185">Reference proteome</keyword>
<gene>
    <name evidence="2" type="ORF">O9K51_05628</name>
</gene>
<evidence type="ECO:0000256" key="1">
    <source>
        <dbReference type="SAM" id="MobiDB-lite"/>
    </source>
</evidence>
<evidence type="ECO:0000313" key="2">
    <source>
        <dbReference type="EMBL" id="KAJ6442076.1"/>
    </source>
</evidence>
<reference evidence="2" key="1">
    <citation type="submission" date="2023-01" db="EMBL/GenBank/DDBJ databases">
        <title>The growth and conidiation of Purpureocillium lavendulum are regulated by nitrogen source and histone H3K14 acetylation.</title>
        <authorList>
            <person name="Tang P."/>
            <person name="Han J."/>
            <person name="Zhang C."/>
            <person name="Tang P."/>
            <person name="Qi F."/>
            <person name="Zhang K."/>
            <person name="Liang L."/>
        </authorList>
    </citation>
    <scope>NUCLEOTIDE SEQUENCE</scope>
    <source>
        <strain evidence="2">YMF1.00683</strain>
    </source>
</reference>
<proteinExistence type="predicted"/>
<protein>
    <submittedName>
        <fullName evidence="2">CCR4-Not complex component, Not1</fullName>
    </submittedName>
</protein>
<dbReference type="AlphaFoldDB" id="A0AB34FUP3"/>
<comment type="caution">
    <text evidence="2">The sequence shown here is derived from an EMBL/GenBank/DDBJ whole genome shotgun (WGS) entry which is preliminary data.</text>
</comment>
<feature type="region of interest" description="Disordered" evidence="1">
    <location>
        <begin position="740"/>
        <end position="770"/>
    </location>
</feature>
<evidence type="ECO:0000313" key="3">
    <source>
        <dbReference type="Proteomes" id="UP001163105"/>
    </source>
</evidence>
<feature type="region of interest" description="Disordered" evidence="1">
    <location>
        <begin position="1"/>
        <end position="140"/>
    </location>
</feature>
<feature type="compositionally biased region" description="Basic and acidic residues" evidence="1">
    <location>
        <begin position="841"/>
        <end position="866"/>
    </location>
</feature>
<feature type="compositionally biased region" description="Basic and acidic residues" evidence="1">
    <location>
        <begin position="46"/>
        <end position="60"/>
    </location>
</feature>
<feature type="region of interest" description="Disordered" evidence="1">
    <location>
        <begin position="936"/>
        <end position="957"/>
    </location>
</feature>
<feature type="region of interest" description="Disordered" evidence="1">
    <location>
        <begin position="676"/>
        <end position="728"/>
    </location>
</feature>
<feature type="compositionally biased region" description="Basic and acidic residues" evidence="1">
    <location>
        <begin position="944"/>
        <end position="957"/>
    </location>
</feature>
<name>A0AB34FUP3_9HYPO</name>
<accession>A0AB34FUP3</accession>
<feature type="region of interest" description="Disordered" evidence="1">
    <location>
        <begin position="841"/>
        <end position="880"/>
    </location>
</feature>
<sequence>MSEASPPPQQAKDTATTERIPAHSEGPSRLHPSARNVRTSFTQRHRPSDSQRFVDVHTPKESQLVHAPYGVNDPYSASYFPHPPNAKGDSGIPLQPSKGLRIEVPPPLPRSKEPAPAETPKQIFREQPTQRNPSYASDALWSHSSKRDATIRLEIDIEEDVDSNIEEFVRLKRMGWFRKADDYFQECLSAHFQTPSVAVEYADMLLEQGFVRPIFEAIDDEAVTAACDAIPEHELAANHEDEINLLLVLHLARSRHDPDLPRAYAAAQIARSYLEQRMTADQDSLNPTEVRLKQRCFLHGVKTYRLVQVRILSRYLFLFRQMASVANLATPKDLDVIKGWKDWPRLYHTLLRESRHWDLRDVVLASVSAFGPFSACNILFGEYSIVDGVSDLISTWKKTECDDTSSLCLLDILTCFGEETVKMLDHGDTSVKAAKQFFFDQARAVATSIKETTPQHMKTRAYLHWILAEERHARIVDDAERVKSADGPGTAHQAFANFPGLTLRFGALPIYAPVQSENPGWPGLGRDAATLRPNDLLAVAVKVSEELHDYSTQAHCLQELICRSPDPEELFTKLENLYSSVTGNMLDLLGTRLSRYLLAVDDKSREALYKSLVELDPRIHIWSNFAHPVIEWCQRTVLHALLVSLGRDPEQARNVANQAQALFPLLPHNFFSKPYKAGRPRLAPAQRPRVHLHDPLDAENQTMGKDGRGTKARKKGATGGTNAGGQVPYLKGSQAAAYNLPPGLQRSRSWGSGPPSPPPAHGNAAYYPGSPGPRWAGGPVLDADSLAEFKALKAEKAKMEESTKMRERDDRIRLETEMTVMKRMDELKRAQEEAKNEIAKARAEAERAAREKIEAERRAEEERMKQQAEVMQRAEASAMSRFRAEMRAAEERRKREQEERETIEEAVRVRVEAAIRAEAEAKAEARAAMAQAEAEAKAAAAQKAAEEAEWRDKVVQEAKRQAEIDVRAAMEAEREAEREQAQE</sequence>